<protein>
    <submittedName>
        <fullName evidence="1">Uncharacterized protein</fullName>
    </submittedName>
</protein>
<feature type="non-terminal residue" evidence="1">
    <location>
        <position position="1"/>
    </location>
</feature>
<keyword evidence="2" id="KW-1185">Reference proteome</keyword>
<proteinExistence type="predicted"/>
<organism evidence="1 2">
    <name type="scientific">Kouleothrix aurantiaca</name>
    <dbReference type="NCBI Taxonomy" id="186479"/>
    <lineage>
        <taxon>Bacteria</taxon>
        <taxon>Bacillati</taxon>
        <taxon>Chloroflexota</taxon>
        <taxon>Chloroflexia</taxon>
        <taxon>Chloroflexales</taxon>
        <taxon>Roseiflexineae</taxon>
        <taxon>Roseiflexaceae</taxon>
        <taxon>Kouleothrix</taxon>
    </lineage>
</organism>
<name>A0A0P9DIJ0_9CHLR</name>
<dbReference type="Proteomes" id="UP000050509">
    <property type="component" value="Unassembled WGS sequence"/>
</dbReference>
<gene>
    <name evidence="1" type="ORF">SE17_31155</name>
</gene>
<evidence type="ECO:0000313" key="1">
    <source>
        <dbReference type="EMBL" id="KPV49694.1"/>
    </source>
</evidence>
<comment type="caution">
    <text evidence="1">The sequence shown here is derived from an EMBL/GenBank/DDBJ whole genome shotgun (WGS) entry which is preliminary data.</text>
</comment>
<accession>A0A0P9DIJ0</accession>
<reference evidence="1 2" key="1">
    <citation type="submission" date="2015-09" db="EMBL/GenBank/DDBJ databases">
        <title>Draft genome sequence of Kouleothrix aurantiaca JCM 19913.</title>
        <authorList>
            <person name="Hemp J."/>
        </authorList>
    </citation>
    <scope>NUCLEOTIDE SEQUENCE [LARGE SCALE GENOMIC DNA]</scope>
    <source>
        <strain evidence="1 2">COM-B</strain>
    </source>
</reference>
<dbReference type="AlphaFoldDB" id="A0A0P9DIJ0"/>
<dbReference type="EMBL" id="LJCR01001808">
    <property type="protein sequence ID" value="KPV49694.1"/>
    <property type="molecule type" value="Genomic_DNA"/>
</dbReference>
<evidence type="ECO:0000313" key="2">
    <source>
        <dbReference type="Proteomes" id="UP000050509"/>
    </source>
</evidence>
<sequence length="96" mass="10381">RIQGGGLCDLASRFVMAARPLLPAKAFRFVNHLRSKGIRLAGVPARDSVSIWAVGGGPGEQDLKITNTTGGWLQFITTREGEKITVTALLWDRPPP</sequence>